<evidence type="ECO:0000256" key="3">
    <source>
        <dbReference type="ARBA" id="ARBA00022630"/>
    </source>
</evidence>
<dbReference type="InterPro" id="IPR036250">
    <property type="entry name" value="AcylCo_DH-like_C"/>
</dbReference>
<organism evidence="10 11">
    <name type="scientific">Acidisphaera rubrifaciens HS-AP3</name>
    <dbReference type="NCBI Taxonomy" id="1231350"/>
    <lineage>
        <taxon>Bacteria</taxon>
        <taxon>Pseudomonadati</taxon>
        <taxon>Pseudomonadota</taxon>
        <taxon>Alphaproteobacteria</taxon>
        <taxon>Acetobacterales</taxon>
        <taxon>Acetobacteraceae</taxon>
        <taxon>Acidisphaera</taxon>
    </lineage>
</organism>
<keyword evidence="3 6" id="KW-0285">Flavoprotein</keyword>
<feature type="domain" description="Acyl-CoA dehydrogenase/oxidase C-terminal" evidence="7">
    <location>
        <begin position="224"/>
        <end position="371"/>
    </location>
</feature>
<evidence type="ECO:0000256" key="4">
    <source>
        <dbReference type="ARBA" id="ARBA00022827"/>
    </source>
</evidence>
<feature type="domain" description="Acyl-CoA dehydrogenase/oxidase N-terminal" evidence="9">
    <location>
        <begin position="6"/>
        <end position="118"/>
    </location>
</feature>
<dbReference type="Gene3D" id="1.10.540.10">
    <property type="entry name" value="Acyl-CoA dehydrogenase/oxidase, N-terminal domain"/>
    <property type="match status" value="1"/>
</dbReference>
<dbReference type="SUPFAM" id="SSF56645">
    <property type="entry name" value="Acyl-CoA dehydrogenase NM domain-like"/>
    <property type="match status" value="1"/>
</dbReference>
<evidence type="ECO:0000259" key="9">
    <source>
        <dbReference type="Pfam" id="PF02771"/>
    </source>
</evidence>
<comment type="caution">
    <text evidence="10">The sequence shown here is derived from an EMBL/GenBank/DDBJ whole genome shotgun (WGS) entry which is preliminary data.</text>
</comment>
<dbReference type="Gene3D" id="1.20.140.10">
    <property type="entry name" value="Butyryl-CoA Dehydrogenase, subunit A, domain 3"/>
    <property type="match status" value="1"/>
</dbReference>
<accession>A0A0D6P3S3</accession>
<dbReference type="AlphaFoldDB" id="A0A0D6P3S3"/>
<dbReference type="Gene3D" id="2.40.110.10">
    <property type="entry name" value="Butyryl-CoA Dehydrogenase, subunit A, domain 2"/>
    <property type="match status" value="1"/>
</dbReference>
<keyword evidence="4 6" id="KW-0274">FAD</keyword>
<dbReference type="Pfam" id="PF02770">
    <property type="entry name" value="Acyl-CoA_dh_M"/>
    <property type="match status" value="1"/>
</dbReference>
<dbReference type="InterPro" id="IPR046373">
    <property type="entry name" value="Acyl-CoA_Oxase/DH_mid-dom_sf"/>
</dbReference>
<feature type="domain" description="Acyl-CoA oxidase/dehydrogenase middle" evidence="8">
    <location>
        <begin position="122"/>
        <end position="199"/>
    </location>
</feature>
<evidence type="ECO:0000259" key="7">
    <source>
        <dbReference type="Pfam" id="PF00441"/>
    </source>
</evidence>
<gene>
    <name evidence="10" type="ORF">Asru_0090_10</name>
</gene>
<dbReference type="GO" id="GO:0003995">
    <property type="term" value="F:acyl-CoA dehydrogenase activity"/>
    <property type="evidence" value="ECO:0007669"/>
    <property type="project" value="TreeGrafter"/>
</dbReference>
<dbReference type="CDD" id="cd00567">
    <property type="entry name" value="ACAD"/>
    <property type="match status" value="1"/>
</dbReference>
<name>A0A0D6P3S3_9PROT</name>
<reference evidence="10 11" key="1">
    <citation type="submission" date="2012-11" db="EMBL/GenBank/DDBJ databases">
        <title>Whole genome sequence of Acidisphaera rubrifaciens HS-AP3.</title>
        <authorList>
            <person name="Azuma Y."/>
            <person name="Higashiura N."/>
            <person name="Hirakawa H."/>
            <person name="Matsushita K."/>
        </authorList>
    </citation>
    <scope>NUCLEOTIDE SEQUENCE [LARGE SCALE GENOMIC DNA]</scope>
    <source>
        <strain evidence="10 11">HS-AP3</strain>
    </source>
</reference>
<dbReference type="Pfam" id="PF00441">
    <property type="entry name" value="Acyl-CoA_dh_1"/>
    <property type="match status" value="1"/>
</dbReference>
<evidence type="ECO:0000256" key="5">
    <source>
        <dbReference type="ARBA" id="ARBA00023002"/>
    </source>
</evidence>
<proteinExistence type="inferred from homology"/>
<dbReference type="GO" id="GO:0050660">
    <property type="term" value="F:flavin adenine dinucleotide binding"/>
    <property type="evidence" value="ECO:0007669"/>
    <property type="project" value="InterPro"/>
</dbReference>
<dbReference type="InterPro" id="IPR009100">
    <property type="entry name" value="AcylCoA_DH/oxidase_NM_dom_sf"/>
</dbReference>
<evidence type="ECO:0000259" key="8">
    <source>
        <dbReference type="Pfam" id="PF02770"/>
    </source>
</evidence>
<dbReference type="SUPFAM" id="SSF47203">
    <property type="entry name" value="Acyl-CoA dehydrogenase C-terminal domain-like"/>
    <property type="match status" value="1"/>
</dbReference>
<keyword evidence="11" id="KW-1185">Reference proteome</keyword>
<evidence type="ECO:0000313" key="11">
    <source>
        <dbReference type="Proteomes" id="UP000032680"/>
    </source>
</evidence>
<comment type="similarity">
    <text evidence="2 6">Belongs to the acyl-CoA dehydrogenase family.</text>
</comment>
<evidence type="ECO:0000313" key="10">
    <source>
        <dbReference type="EMBL" id="GAN76410.1"/>
    </source>
</evidence>
<dbReference type="EMBL" id="BANB01000090">
    <property type="protein sequence ID" value="GAN76410.1"/>
    <property type="molecule type" value="Genomic_DNA"/>
</dbReference>
<evidence type="ECO:0000256" key="2">
    <source>
        <dbReference type="ARBA" id="ARBA00009347"/>
    </source>
</evidence>
<protein>
    <submittedName>
        <fullName evidence="10">Acyl-CoA dehydrogenase</fullName>
    </submittedName>
</protein>
<dbReference type="InterPro" id="IPR006091">
    <property type="entry name" value="Acyl-CoA_Oxase/DH_mid-dom"/>
</dbReference>
<dbReference type="Pfam" id="PF02771">
    <property type="entry name" value="Acyl-CoA_dh_N"/>
    <property type="match status" value="1"/>
</dbReference>
<evidence type="ECO:0000256" key="1">
    <source>
        <dbReference type="ARBA" id="ARBA00001974"/>
    </source>
</evidence>
<dbReference type="Proteomes" id="UP000032680">
    <property type="component" value="Unassembled WGS sequence"/>
</dbReference>
<comment type="cofactor">
    <cofactor evidence="1 6">
        <name>FAD</name>
        <dbReference type="ChEBI" id="CHEBI:57692"/>
    </cofactor>
</comment>
<keyword evidence="5 6" id="KW-0560">Oxidoreductase</keyword>
<dbReference type="PANTHER" id="PTHR43884:SF20">
    <property type="entry name" value="ACYL-COA DEHYDROGENASE FADE28"/>
    <property type="match status" value="1"/>
</dbReference>
<dbReference type="InterPro" id="IPR009075">
    <property type="entry name" value="AcylCo_DH/oxidase_C"/>
</dbReference>
<sequence>MDFDLTDEQRLLRDSVERLVADRYGFEQRRKYAAEPGGWSREMWAQYAELGLLGLPFAEDHGGFGGGAAETMIVMEAFGRALILEPYVATVLLGGGLVQAAGSAAQQAEILPRIAGGETVLAFAHTERQARYDLADVATAARQDGGAWRITGEKGVVLHGDTADTLVVSARVSGGRRDAAGIGLFLVPAEASGVTRRGYPAQDLLHGAEISLHDAPATPLGTPGEGFAAIARVVDRTIAALCAEAVGAMAELHAMTVDYLKTRKQFGRPIGDFQVLQHRSVDMFTALEQARSMAMYATVMADSDDADERARAVSAAKVQIGRSARFVGQEAIQLHGGIGMTMEYKAGHLFKRLTMIDKAYGDADHHLARLAAAGGLFSEAA</sequence>
<dbReference type="RefSeq" id="WP_048860214.1">
    <property type="nucleotide sequence ID" value="NZ_BANB01000090.1"/>
</dbReference>
<dbReference type="InterPro" id="IPR037069">
    <property type="entry name" value="AcylCoA_DH/ox_N_sf"/>
</dbReference>
<dbReference type="PANTHER" id="PTHR43884">
    <property type="entry name" value="ACYL-COA DEHYDROGENASE"/>
    <property type="match status" value="1"/>
</dbReference>
<evidence type="ECO:0000256" key="6">
    <source>
        <dbReference type="RuleBase" id="RU362125"/>
    </source>
</evidence>
<dbReference type="InterPro" id="IPR013786">
    <property type="entry name" value="AcylCoA_DH/ox_N"/>
</dbReference>
<dbReference type="OrthoDB" id="7328575at2"/>